<proteinExistence type="predicted"/>
<comment type="caution">
    <text evidence="1">The sequence shown here is derived from an EMBL/GenBank/DDBJ whole genome shotgun (WGS) entry which is preliminary data.</text>
</comment>
<accession>X1PRE2</accession>
<dbReference type="EMBL" id="BARV01026499">
    <property type="protein sequence ID" value="GAI41650.1"/>
    <property type="molecule type" value="Genomic_DNA"/>
</dbReference>
<dbReference type="AlphaFoldDB" id="X1PRE2"/>
<protein>
    <submittedName>
        <fullName evidence="1">Uncharacterized protein</fullName>
    </submittedName>
</protein>
<organism evidence="1">
    <name type="scientific">marine sediment metagenome</name>
    <dbReference type="NCBI Taxonomy" id="412755"/>
    <lineage>
        <taxon>unclassified sequences</taxon>
        <taxon>metagenomes</taxon>
        <taxon>ecological metagenomes</taxon>
    </lineage>
</organism>
<sequence length="59" mass="6544">MIRGEETISNNLAEFRFTTNAGSTPLCCALDAVVGPPLEIRDFDRHLACFRGPPPQKLR</sequence>
<evidence type="ECO:0000313" key="1">
    <source>
        <dbReference type="EMBL" id="GAI41650.1"/>
    </source>
</evidence>
<name>X1PRE2_9ZZZZ</name>
<gene>
    <name evidence="1" type="ORF">S06H3_42807</name>
</gene>
<reference evidence="1" key="1">
    <citation type="journal article" date="2014" name="Front. Microbiol.">
        <title>High frequency of phylogenetically diverse reductive dehalogenase-homologous genes in deep subseafloor sedimentary metagenomes.</title>
        <authorList>
            <person name="Kawai M."/>
            <person name="Futagami T."/>
            <person name="Toyoda A."/>
            <person name="Takaki Y."/>
            <person name="Nishi S."/>
            <person name="Hori S."/>
            <person name="Arai W."/>
            <person name="Tsubouchi T."/>
            <person name="Morono Y."/>
            <person name="Uchiyama I."/>
            <person name="Ito T."/>
            <person name="Fujiyama A."/>
            <person name="Inagaki F."/>
            <person name="Takami H."/>
        </authorList>
    </citation>
    <scope>NUCLEOTIDE SEQUENCE</scope>
    <source>
        <strain evidence="1">Expedition CK06-06</strain>
    </source>
</reference>